<name>A0A815YAE1_9BILA</name>
<reference evidence="2" key="1">
    <citation type="submission" date="2021-02" db="EMBL/GenBank/DDBJ databases">
        <authorList>
            <person name="Nowell W R."/>
        </authorList>
    </citation>
    <scope>NUCLEOTIDE SEQUENCE</scope>
</reference>
<comment type="similarity">
    <text evidence="1">Belongs to the UPF0462 family.</text>
</comment>
<dbReference type="EMBL" id="CAJNOQ010029274">
    <property type="protein sequence ID" value="CAF1567643.1"/>
    <property type="molecule type" value="Genomic_DNA"/>
</dbReference>
<gene>
    <name evidence="2" type="ORF">GPM918_LOCUS40181</name>
    <name evidence="3" type="ORF">SRO942_LOCUS41106</name>
</gene>
<evidence type="ECO:0000313" key="3">
    <source>
        <dbReference type="EMBL" id="CAF4430102.1"/>
    </source>
</evidence>
<accession>A0A815YAE1</accession>
<evidence type="ECO:0000256" key="1">
    <source>
        <dbReference type="ARBA" id="ARBA00038085"/>
    </source>
</evidence>
<dbReference type="PANTHER" id="PTHR31475">
    <property type="entry name" value="UPF0462 PROTEIN"/>
    <property type="match status" value="1"/>
</dbReference>
<organism evidence="2 4">
    <name type="scientific">Didymodactylos carnosus</name>
    <dbReference type="NCBI Taxonomy" id="1234261"/>
    <lineage>
        <taxon>Eukaryota</taxon>
        <taxon>Metazoa</taxon>
        <taxon>Spiralia</taxon>
        <taxon>Gnathifera</taxon>
        <taxon>Rotifera</taxon>
        <taxon>Eurotatoria</taxon>
        <taxon>Bdelloidea</taxon>
        <taxon>Philodinida</taxon>
        <taxon>Philodinidae</taxon>
        <taxon>Didymodactylos</taxon>
    </lineage>
</organism>
<dbReference type="Proteomes" id="UP000681722">
    <property type="component" value="Unassembled WGS sequence"/>
</dbReference>
<dbReference type="Gene3D" id="2.60.40.1190">
    <property type="match status" value="1"/>
</dbReference>
<dbReference type="PANTHER" id="PTHR31475:SF5">
    <property type="entry name" value="UPF0462 PROTEIN C4ORF33 HOMOLOG"/>
    <property type="match status" value="1"/>
</dbReference>
<protein>
    <submittedName>
        <fullName evidence="2">Uncharacterized protein</fullName>
    </submittedName>
</protein>
<proteinExistence type="inferred from homology"/>
<evidence type="ECO:0000313" key="2">
    <source>
        <dbReference type="EMBL" id="CAF1567643.1"/>
    </source>
</evidence>
<dbReference type="EMBL" id="CAJOBC010095077">
    <property type="protein sequence ID" value="CAF4430102.1"/>
    <property type="molecule type" value="Genomic_DNA"/>
</dbReference>
<sequence length="199" mass="23031">MSITYTIKTKWNSLPINHRPVQITLSSIPSTNGILINIEAPLFSDPPSPTSEPGPTDKLWNYEVVEIMLLNSKTNHYLELEFSPSGHYLVLFLNGRRNIVKHLLPLNYTVTCTNDSWSGIADIPFDYFPKNIDRINCYAIYGSNEDRVYEALYPVPLNKYSEPDFHRLEYFNNIDFKLLMINNHVNDQSESKIWTENLS</sequence>
<dbReference type="AlphaFoldDB" id="A0A815YAE1"/>
<keyword evidence="4" id="KW-1185">Reference proteome</keyword>
<dbReference type="Proteomes" id="UP000663829">
    <property type="component" value="Unassembled WGS sequence"/>
</dbReference>
<dbReference type="OrthoDB" id="10056816at2759"/>
<comment type="caution">
    <text evidence="2">The sequence shown here is derived from an EMBL/GenBank/DDBJ whole genome shotgun (WGS) entry which is preliminary data.</text>
</comment>
<evidence type="ECO:0000313" key="4">
    <source>
        <dbReference type="Proteomes" id="UP000663829"/>
    </source>
</evidence>